<dbReference type="AlphaFoldDB" id="H3H175"/>
<accession>H3H175</accession>
<feature type="compositionally biased region" description="Basic and acidic residues" evidence="1">
    <location>
        <begin position="1"/>
        <end position="17"/>
    </location>
</feature>
<dbReference type="EnsemblProtists" id="Phyra83974">
    <property type="protein sequence ID" value="Phyra83974"/>
    <property type="gene ID" value="Phyra83974"/>
</dbReference>
<dbReference type="Proteomes" id="UP000005238">
    <property type="component" value="Unassembled WGS sequence"/>
</dbReference>
<evidence type="ECO:0000313" key="3">
    <source>
        <dbReference type="Proteomes" id="UP000005238"/>
    </source>
</evidence>
<dbReference type="EMBL" id="DS566097">
    <property type="status" value="NOT_ANNOTATED_CDS"/>
    <property type="molecule type" value="Genomic_DNA"/>
</dbReference>
<dbReference type="InParanoid" id="H3H175"/>
<evidence type="ECO:0000313" key="2">
    <source>
        <dbReference type="EnsemblProtists" id="Phyra83974"/>
    </source>
</evidence>
<organism evidence="2 3">
    <name type="scientific">Phytophthora ramorum</name>
    <name type="common">Sudden oak death agent</name>
    <dbReference type="NCBI Taxonomy" id="164328"/>
    <lineage>
        <taxon>Eukaryota</taxon>
        <taxon>Sar</taxon>
        <taxon>Stramenopiles</taxon>
        <taxon>Oomycota</taxon>
        <taxon>Peronosporomycetes</taxon>
        <taxon>Peronosporales</taxon>
        <taxon>Peronosporaceae</taxon>
        <taxon>Phytophthora</taxon>
    </lineage>
</organism>
<reference evidence="3" key="1">
    <citation type="journal article" date="2006" name="Science">
        <title>Phytophthora genome sequences uncover evolutionary origins and mechanisms of pathogenesis.</title>
        <authorList>
            <person name="Tyler B.M."/>
            <person name="Tripathy S."/>
            <person name="Zhang X."/>
            <person name="Dehal P."/>
            <person name="Jiang R.H."/>
            <person name="Aerts A."/>
            <person name="Arredondo F.D."/>
            <person name="Baxter L."/>
            <person name="Bensasson D."/>
            <person name="Beynon J.L."/>
            <person name="Chapman J."/>
            <person name="Damasceno C.M."/>
            <person name="Dorrance A.E."/>
            <person name="Dou D."/>
            <person name="Dickerman A.W."/>
            <person name="Dubchak I.L."/>
            <person name="Garbelotto M."/>
            <person name="Gijzen M."/>
            <person name="Gordon S.G."/>
            <person name="Govers F."/>
            <person name="Grunwald N.J."/>
            <person name="Huang W."/>
            <person name="Ivors K.L."/>
            <person name="Jones R.W."/>
            <person name="Kamoun S."/>
            <person name="Krampis K."/>
            <person name="Lamour K.H."/>
            <person name="Lee M.K."/>
            <person name="McDonald W.H."/>
            <person name="Medina M."/>
            <person name="Meijer H.J."/>
            <person name="Nordberg E.K."/>
            <person name="Maclean D.J."/>
            <person name="Ospina-Giraldo M.D."/>
            <person name="Morris P.F."/>
            <person name="Phuntumart V."/>
            <person name="Putnam N.H."/>
            <person name="Rash S."/>
            <person name="Rose J.K."/>
            <person name="Sakihama Y."/>
            <person name="Salamov A.A."/>
            <person name="Savidor A."/>
            <person name="Scheuring C.F."/>
            <person name="Smith B.M."/>
            <person name="Sobral B.W."/>
            <person name="Terry A."/>
            <person name="Torto-Alalibo T.A."/>
            <person name="Win J."/>
            <person name="Xu Z."/>
            <person name="Zhang H."/>
            <person name="Grigoriev I.V."/>
            <person name="Rokhsar D.S."/>
            <person name="Boore J.L."/>
        </authorList>
    </citation>
    <scope>NUCLEOTIDE SEQUENCE [LARGE SCALE GENOMIC DNA]</scope>
    <source>
        <strain evidence="3">Pr102</strain>
    </source>
</reference>
<protein>
    <submittedName>
        <fullName evidence="2">Uncharacterized protein</fullName>
    </submittedName>
</protein>
<dbReference type="OMA" id="SPYYRVS"/>
<feature type="region of interest" description="Disordered" evidence="1">
    <location>
        <begin position="1"/>
        <end position="134"/>
    </location>
</feature>
<dbReference type="OrthoDB" id="168267at2759"/>
<keyword evidence="3" id="KW-1185">Reference proteome</keyword>
<proteinExistence type="predicted"/>
<evidence type="ECO:0000256" key="1">
    <source>
        <dbReference type="SAM" id="MobiDB-lite"/>
    </source>
</evidence>
<dbReference type="VEuPathDB" id="FungiDB:KRP22_11436"/>
<reference evidence="2" key="2">
    <citation type="submission" date="2015-06" db="UniProtKB">
        <authorList>
            <consortium name="EnsemblProtists"/>
        </authorList>
    </citation>
    <scope>IDENTIFICATION</scope>
    <source>
        <strain evidence="2">Pr102</strain>
    </source>
</reference>
<feature type="compositionally biased region" description="Basic residues" evidence="1">
    <location>
        <begin position="18"/>
        <end position="29"/>
    </location>
</feature>
<dbReference type="HOGENOM" id="CLU_838034_0_0_1"/>
<name>H3H175_PHYRM</name>
<sequence length="332" mass="36058">MQPPHESKPKVSEDDQPKKRKAPVKKTKSAKPDADPVQDATPRSPGPYRGKCLYQSRKCENERAIKRNGKPHNLCEEHRSKQNQHQRKFDAKKFSRKRRRGSESDDDEAKTEGPPAAKHHRTGDDEAGTMTTPMVAAMRSSYPPLFVAGSTRLPSIRSPLGPSPALVYSAEVGSEAYPRGHVGPGTGQQMPHVSRRPYLQQNLRSSQALPGYSQSELAAASILMQPQSVLPSVATPVPAYFKQEQPVVGDDRGQARTTQRVLPSLRVPLSTGLAPSPFLQGERIVPPPAQGFASAVATPAGASVCPSRPLGTILPPFVPFGLRRSPPNSQNK</sequence>
<dbReference type="VEuPathDB" id="FungiDB:KRP23_1864"/>
<dbReference type="eggNOG" id="ENOG502SSRQ">
    <property type="taxonomic scope" value="Eukaryota"/>
</dbReference>
<dbReference type="RefSeq" id="XP_067749199.1">
    <property type="nucleotide sequence ID" value="XM_067886526.1"/>
</dbReference>
<dbReference type="GeneID" id="94222353"/>